<sequence length="964" mass="106186">MAGPASDFQLPNAPLFNIYADAPLTTNTPSLPGGRCNFVDFAGGHRCGCRRFWSRTSFAGPERGGPIGFPPGFANGYEDQTYWCMCSHHACYHDDARDSQTPVPTPIVAPNHINGQENERPRTNREPLTPVIQDLSFTLPYPVGQGIDFPICDPGSVSHGPEEAARPGGIIEPSMPDTLPWASLLQSGSGSVRAGSLPPIPSQCLMPSQPSSTTSSARIAYLKPFAGKGLQTLSGVRSTTLEPVQEQSNAAEPEDEDTVDPDSDFVDDVQTVTNTPRSTGHRDTTDALARSPTPGVNREAFHLLSNTVQGHEQRLENLETISFSAAAHDICHEKHDQADLRVTELESRVEEVEKMLSDNVSHASGYSWSRRDRTGDTTASVVSAATSTNSYVMDRAELQSELQTLRAELNQLQGISSFPSSIRPWKVEVVFLPFPLKNIWLEPHNFDSQRLSHGGCAEADLWTQLPNSNEPQSPGCDWAGPEVDSEWLLGRACASDNMIGQRLRSRGLVKDVTVHGPDARSVQHAMSEAFGTLFRTFSRMQANVHHGSTIHHRVTKFLGLQSPWVPLRKLHKDSRLRFLTPAEMVTPVSWDVQFLASSVVMKSQGTHRLFITHPEAYLQDQDAYENGWTWQRLRELSRVYPDSQNSQETREGDAKEECWVWNKILDESSASNSHMSRAQAIQASAQEHWRAASRSSSSRDIFVSARATAASLTTRRSASRTQSPAVVQESRASKPSRIRTTSVPLALQALVSPATSKRRVTPQGNSNERHVSPQITRAVQVTAVTKRRSIRSQSVRQRLRRLTPRYSTMSPSPGPEMIVPRGITPLYATPHSIAPYGDMGFDSNSSESDGDVDIYEDEAFDDDDTERSESGVDDDDKSMVDLGHDSYHTQDGQAPEDEAWLGIEDAENRDPDVSIHVDDDAMTEDEVVAGSNATDLDEHDNHSQGSSVPSEYPSNQPWAVSGRE</sequence>
<dbReference type="Proteomes" id="UP000319160">
    <property type="component" value="Unassembled WGS sequence"/>
</dbReference>
<accession>A0A553HZM6</accession>
<feature type="region of interest" description="Disordered" evidence="1">
    <location>
        <begin position="709"/>
        <end position="739"/>
    </location>
</feature>
<evidence type="ECO:0000313" key="2">
    <source>
        <dbReference type="EMBL" id="TRX93408.1"/>
    </source>
</evidence>
<reference evidence="3" key="1">
    <citation type="submission" date="2019-06" db="EMBL/GenBank/DDBJ databases">
        <title>Draft genome sequence of the griseofulvin-producing fungus Xylaria cubensis strain G536.</title>
        <authorList>
            <person name="Mead M.E."/>
            <person name="Raja H.A."/>
            <person name="Steenwyk J.L."/>
            <person name="Knowles S.L."/>
            <person name="Oberlies N.H."/>
            <person name="Rokas A."/>
        </authorList>
    </citation>
    <scope>NUCLEOTIDE SEQUENCE [LARGE SCALE GENOMIC DNA]</scope>
    <source>
        <strain evidence="3">G536</strain>
    </source>
</reference>
<feature type="compositionally biased region" description="Basic and acidic residues" evidence="1">
    <location>
        <begin position="906"/>
        <end position="919"/>
    </location>
</feature>
<feature type="compositionally biased region" description="Basic and acidic residues" evidence="1">
    <location>
        <begin position="877"/>
        <end position="888"/>
    </location>
</feature>
<feature type="compositionally biased region" description="Polar residues" evidence="1">
    <location>
        <begin position="239"/>
        <end position="250"/>
    </location>
</feature>
<dbReference type="OrthoDB" id="5427134at2759"/>
<feature type="compositionally biased region" description="Acidic residues" evidence="1">
    <location>
        <begin position="857"/>
        <end position="876"/>
    </location>
</feature>
<comment type="caution">
    <text evidence="2">The sequence shown here is derived from an EMBL/GenBank/DDBJ whole genome shotgun (WGS) entry which is preliminary data.</text>
</comment>
<name>A0A553HZM6_9PEZI</name>
<feature type="compositionally biased region" description="Low complexity" evidence="1">
    <location>
        <begin position="709"/>
        <end position="721"/>
    </location>
</feature>
<evidence type="ECO:0000256" key="1">
    <source>
        <dbReference type="SAM" id="MobiDB-lite"/>
    </source>
</evidence>
<feature type="compositionally biased region" description="Polar residues" evidence="1">
    <location>
        <begin position="943"/>
        <end position="958"/>
    </location>
</feature>
<evidence type="ECO:0000313" key="3">
    <source>
        <dbReference type="Proteomes" id="UP000319160"/>
    </source>
</evidence>
<organism evidence="2 3">
    <name type="scientific">Xylaria flabelliformis</name>
    <dbReference type="NCBI Taxonomy" id="2512241"/>
    <lineage>
        <taxon>Eukaryota</taxon>
        <taxon>Fungi</taxon>
        <taxon>Dikarya</taxon>
        <taxon>Ascomycota</taxon>
        <taxon>Pezizomycotina</taxon>
        <taxon>Sordariomycetes</taxon>
        <taxon>Xylariomycetidae</taxon>
        <taxon>Xylariales</taxon>
        <taxon>Xylariaceae</taxon>
        <taxon>Xylaria</taxon>
    </lineage>
</organism>
<dbReference type="STRING" id="2512241.A0A553HZM6"/>
<feature type="region of interest" description="Disordered" evidence="1">
    <location>
        <begin position="857"/>
        <end position="964"/>
    </location>
</feature>
<feature type="region of interest" description="Disordered" evidence="1">
    <location>
        <begin position="239"/>
        <end position="294"/>
    </location>
</feature>
<gene>
    <name evidence="2" type="ORF">FHL15_005683</name>
</gene>
<feature type="compositionally biased region" description="Acidic residues" evidence="1">
    <location>
        <begin position="252"/>
        <end position="267"/>
    </location>
</feature>
<feature type="compositionally biased region" description="Acidic residues" evidence="1">
    <location>
        <begin position="894"/>
        <end position="905"/>
    </location>
</feature>
<proteinExistence type="predicted"/>
<protein>
    <submittedName>
        <fullName evidence="2">Uncharacterized protein</fullName>
    </submittedName>
</protein>
<dbReference type="EMBL" id="VFLP01000029">
    <property type="protein sequence ID" value="TRX93408.1"/>
    <property type="molecule type" value="Genomic_DNA"/>
</dbReference>
<dbReference type="AlphaFoldDB" id="A0A553HZM6"/>
<keyword evidence="3" id="KW-1185">Reference proteome</keyword>